<dbReference type="InterPro" id="IPR036259">
    <property type="entry name" value="MFS_trans_sf"/>
</dbReference>
<feature type="transmembrane region" description="Helical" evidence="6">
    <location>
        <begin position="174"/>
        <end position="196"/>
    </location>
</feature>
<name>A0ABW7XQ08_9MICO</name>
<feature type="transmembrane region" description="Helical" evidence="6">
    <location>
        <begin position="20"/>
        <end position="46"/>
    </location>
</feature>
<feature type="transmembrane region" description="Helical" evidence="6">
    <location>
        <begin position="361"/>
        <end position="384"/>
    </location>
</feature>
<dbReference type="Proteomes" id="UP001611580">
    <property type="component" value="Unassembled WGS sequence"/>
</dbReference>
<feature type="transmembrane region" description="Helical" evidence="6">
    <location>
        <begin position="300"/>
        <end position="316"/>
    </location>
</feature>
<keyword evidence="2" id="KW-1003">Cell membrane</keyword>
<accession>A0ABW7XQ08</accession>
<evidence type="ECO:0000256" key="2">
    <source>
        <dbReference type="ARBA" id="ARBA00022475"/>
    </source>
</evidence>
<evidence type="ECO:0000256" key="6">
    <source>
        <dbReference type="SAM" id="Phobius"/>
    </source>
</evidence>
<proteinExistence type="predicted"/>
<keyword evidence="3 6" id="KW-0812">Transmembrane</keyword>
<dbReference type="InterPro" id="IPR011701">
    <property type="entry name" value="MFS"/>
</dbReference>
<evidence type="ECO:0000256" key="5">
    <source>
        <dbReference type="ARBA" id="ARBA00023136"/>
    </source>
</evidence>
<evidence type="ECO:0000313" key="7">
    <source>
        <dbReference type="EMBL" id="MFI2489616.1"/>
    </source>
</evidence>
<keyword evidence="4 6" id="KW-1133">Transmembrane helix</keyword>
<dbReference type="Pfam" id="PF07690">
    <property type="entry name" value="MFS_1"/>
    <property type="match status" value="1"/>
</dbReference>
<feature type="transmembrane region" description="Helical" evidence="6">
    <location>
        <begin position="84"/>
        <end position="110"/>
    </location>
</feature>
<evidence type="ECO:0000256" key="3">
    <source>
        <dbReference type="ARBA" id="ARBA00022692"/>
    </source>
</evidence>
<evidence type="ECO:0000313" key="8">
    <source>
        <dbReference type="Proteomes" id="UP001611580"/>
    </source>
</evidence>
<feature type="transmembrane region" description="Helical" evidence="6">
    <location>
        <begin position="233"/>
        <end position="257"/>
    </location>
</feature>
<comment type="caution">
    <text evidence="7">The sequence shown here is derived from an EMBL/GenBank/DDBJ whole genome shotgun (WGS) entry which is preliminary data.</text>
</comment>
<dbReference type="Gene3D" id="1.20.1250.20">
    <property type="entry name" value="MFS general substrate transporter like domains"/>
    <property type="match status" value="1"/>
</dbReference>
<feature type="transmembrane region" description="Helical" evidence="6">
    <location>
        <begin position="322"/>
        <end position="341"/>
    </location>
</feature>
<sequence>MTTSTAPTEPAVPLARNRAFGLLWLGEGVSVVGNATTSALLPLLAVTQLDAGPAWMGLITAAAWLPWLVVGLPVGAWVDRLPARAVMIAANLAAAVSLASVPVAFALGVLTLVQLTVVAMVGGVCTVFFRTAYQVFLPEVVPADQLEPANARLFGTESAANVAGPGLGGLLAQWLTAALGLALDAVTFLWSAVCLWRIRPAHPAARPAGPAEPLAARIREGVDLVRRDRYLPWFVGMGGASNFGLTGYGALLVLFLVRDLGLSEAGVGAVLALAGAGGVVGAVAAPYLSARLGSGRASTVLLVASGPTALLVGAGLPGWGAAISGTGGFLVGLCVVSGNVVRNAWRLRYVPAGLRGRVMTVMQVVNFGTMPAAGVVAGWLGGVLGVRETILLMAAIHCLATWSILVSPLARLRELPVGPLGG</sequence>
<dbReference type="EMBL" id="JBIRYI010000015">
    <property type="protein sequence ID" value="MFI2489616.1"/>
    <property type="molecule type" value="Genomic_DNA"/>
</dbReference>
<evidence type="ECO:0000256" key="1">
    <source>
        <dbReference type="ARBA" id="ARBA00004651"/>
    </source>
</evidence>
<protein>
    <submittedName>
        <fullName evidence="7">MFS transporter</fullName>
    </submittedName>
</protein>
<dbReference type="CDD" id="cd06173">
    <property type="entry name" value="MFS_MefA_like"/>
    <property type="match status" value="1"/>
</dbReference>
<feature type="transmembrane region" description="Helical" evidence="6">
    <location>
        <begin position="390"/>
        <end position="410"/>
    </location>
</feature>
<feature type="transmembrane region" description="Helical" evidence="6">
    <location>
        <begin position="58"/>
        <end position="78"/>
    </location>
</feature>
<dbReference type="PANTHER" id="PTHR23513">
    <property type="entry name" value="INTEGRAL MEMBRANE EFFLUX PROTEIN-RELATED"/>
    <property type="match status" value="1"/>
</dbReference>
<keyword evidence="8" id="KW-1185">Reference proteome</keyword>
<dbReference type="RefSeq" id="WP_397406979.1">
    <property type="nucleotide sequence ID" value="NZ_JBIRYI010000015.1"/>
</dbReference>
<dbReference type="PANTHER" id="PTHR23513:SF6">
    <property type="entry name" value="MAJOR FACILITATOR SUPERFAMILY ASSOCIATED DOMAIN-CONTAINING PROTEIN"/>
    <property type="match status" value="1"/>
</dbReference>
<dbReference type="SUPFAM" id="SSF103473">
    <property type="entry name" value="MFS general substrate transporter"/>
    <property type="match status" value="1"/>
</dbReference>
<evidence type="ECO:0000256" key="4">
    <source>
        <dbReference type="ARBA" id="ARBA00022989"/>
    </source>
</evidence>
<organism evidence="7 8">
    <name type="scientific">Promicromonospora kroppenstedtii</name>
    <dbReference type="NCBI Taxonomy" id="440482"/>
    <lineage>
        <taxon>Bacteria</taxon>
        <taxon>Bacillati</taxon>
        <taxon>Actinomycetota</taxon>
        <taxon>Actinomycetes</taxon>
        <taxon>Micrococcales</taxon>
        <taxon>Promicromonosporaceae</taxon>
        <taxon>Promicromonospora</taxon>
    </lineage>
</organism>
<keyword evidence="5 6" id="KW-0472">Membrane</keyword>
<feature type="transmembrane region" description="Helical" evidence="6">
    <location>
        <begin position="269"/>
        <end position="288"/>
    </location>
</feature>
<gene>
    <name evidence="7" type="ORF">ACH47X_22075</name>
</gene>
<comment type="subcellular location">
    <subcellularLocation>
        <location evidence="1">Cell membrane</location>
        <topology evidence="1">Multi-pass membrane protein</topology>
    </subcellularLocation>
</comment>
<reference evidence="7 8" key="1">
    <citation type="submission" date="2024-10" db="EMBL/GenBank/DDBJ databases">
        <title>The Natural Products Discovery Center: Release of the First 8490 Sequenced Strains for Exploring Actinobacteria Biosynthetic Diversity.</title>
        <authorList>
            <person name="Kalkreuter E."/>
            <person name="Kautsar S.A."/>
            <person name="Yang D."/>
            <person name="Bader C.D."/>
            <person name="Teijaro C.N."/>
            <person name="Fluegel L."/>
            <person name="Davis C.M."/>
            <person name="Simpson J.R."/>
            <person name="Lauterbach L."/>
            <person name="Steele A.D."/>
            <person name="Gui C."/>
            <person name="Meng S."/>
            <person name="Li G."/>
            <person name="Viehrig K."/>
            <person name="Ye F."/>
            <person name="Su P."/>
            <person name="Kiefer A.F."/>
            <person name="Nichols A."/>
            <person name="Cepeda A.J."/>
            <person name="Yan W."/>
            <person name="Fan B."/>
            <person name="Jiang Y."/>
            <person name="Adhikari A."/>
            <person name="Zheng C.-J."/>
            <person name="Schuster L."/>
            <person name="Cowan T.M."/>
            <person name="Smanski M.J."/>
            <person name="Chevrette M.G."/>
            <person name="De Carvalho L.P.S."/>
            <person name="Shen B."/>
        </authorList>
    </citation>
    <scope>NUCLEOTIDE SEQUENCE [LARGE SCALE GENOMIC DNA]</scope>
    <source>
        <strain evidence="7 8">NPDC019481</strain>
    </source>
</reference>